<organism evidence="1 2">
    <name type="scientific">Sphingomonas faeni</name>
    <dbReference type="NCBI Taxonomy" id="185950"/>
    <lineage>
        <taxon>Bacteria</taxon>
        <taxon>Pseudomonadati</taxon>
        <taxon>Pseudomonadota</taxon>
        <taxon>Alphaproteobacteria</taxon>
        <taxon>Sphingomonadales</taxon>
        <taxon>Sphingomonadaceae</taxon>
        <taxon>Sphingomonas</taxon>
    </lineage>
</organism>
<dbReference type="Proteomes" id="UP000244013">
    <property type="component" value="Unassembled WGS sequence"/>
</dbReference>
<gene>
    <name evidence="1" type="ORF">C8J25_109113</name>
</gene>
<protein>
    <submittedName>
        <fullName evidence="1">Uncharacterized protein</fullName>
    </submittedName>
</protein>
<reference evidence="1 2" key="1">
    <citation type="submission" date="2018-04" db="EMBL/GenBank/DDBJ databases">
        <title>Genomic Encyclopedia of Type Strains, Phase III (KMG-III): the genomes of soil and plant-associated and newly described type strains.</title>
        <authorList>
            <person name="Whitman W."/>
        </authorList>
    </citation>
    <scope>NUCLEOTIDE SEQUENCE [LARGE SCALE GENOMIC DNA]</scope>
    <source>
        <strain evidence="1 2">MA-olki</strain>
    </source>
</reference>
<evidence type="ECO:0000313" key="2">
    <source>
        <dbReference type="Proteomes" id="UP000244013"/>
    </source>
</evidence>
<dbReference type="AlphaFoldDB" id="A0A2T5TZK4"/>
<name>A0A2T5TZK4_9SPHN</name>
<proteinExistence type="predicted"/>
<dbReference type="RefSeq" id="WP_107955461.1">
    <property type="nucleotide sequence ID" value="NZ_QAYE01000009.1"/>
</dbReference>
<dbReference type="GeneID" id="91007295"/>
<accession>A0A2T5TZK4</accession>
<evidence type="ECO:0000313" key="1">
    <source>
        <dbReference type="EMBL" id="PTW44683.1"/>
    </source>
</evidence>
<sequence>MSTILGTNVAAPITPFDTADQYPTHREEFGQGGYRATATAADRDAIPAARREAGMRVKVLAADTAGITGRTYTLAADLLTWAGELTEGEMKQLTANSEKRARRISDGRVYALTNNLDGTIKISASQGRIWDENQAGSPSFRVNGIADVVLSANRALVVDLDSAVDSNGRLTPTVVNLGSVGSVGWQSGNWVVLFSHTTSSSGLPIDQIYGGGAYRLNLPVPDTTPLDLNTRRARYNVTGRIYALSAAPNALTISASQGRVYAENNAGNPLYKIDGVTNVVIPNGQALMVDLDSAVNASGRVVPYVGNPASVANAGWQSGNKLVLFANANTDAGLPIDQIYGGGPYVLHLPVPDTSALATSTLRTRRTVDGRIFKLVNNGNGTVTVSISQGRVWKENATGSIEYRIDGLADVVLGANQAIVANLDDQPAGSLTRVVPTVVNNLAAGANSGWQSGNKIVLFSHTTSGSSASPLDQIYGGGAYRLEVASIARDNSLVIAKVAPTNGGIGSMNIYVPGAKARWTAWRFLRSLNTDLTKGPKVDVWRNSGQYDVSLDASYLQTIVAQLTRQSEIETAVMQPGRADYSGGISHGNQVMTEFKAFADGSEFDPAVAQTITAKELTFYMTSALFDNAAPDTKIADVYTHWRWTVKGLRLEVTFVISGAQTFSYIYAGIFPVFRQNDAGQLMVTKGRRSPPRPGQYEEDLTTATYSQFTNKASELVGYGNGYIFRARKVAGYDDATAPLRSTYFAPTVDNKFYFNQITAANPQTFADGTVIGPVVTEFEILNPN</sequence>
<dbReference type="OrthoDB" id="4073291at1224"/>
<dbReference type="EMBL" id="QAYE01000009">
    <property type="protein sequence ID" value="PTW44683.1"/>
    <property type="molecule type" value="Genomic_DNA"/>
</dbReference>
<comment type="caution">
    <text evidence="1">The sequence shown here is derived from an EMBL/GenBank/DDBJ whole genome shotgun (WGS) entry which is preliminary data.</text>
</comment>